<dbReference type="OrthoDB" id="2440185at2759"/>
<dbReference type="AlphaFoldDB" id="A0A397JPH6"/>
<dbReference type="InterPro" id="IPR018289">
    <property type="entry name" value="MULE_transposase_dom"/>
</dbReference>
<dbReference type="Pfam" id="PF10551">
    <property type="entry name" value="MULE"/>
    <property type="match status" value="1"/>
</dbReference>
<accession>A0A397JPH6</accession>
<comment type="caution">
    <text evidence="2">The sequence shown here is derived from an EMBL/GenBank/DDBJ whole genome shotgun (WGS) entry which is preliminary data.</text>
</comment>
<gene>
    <name evidence="2" type="ORF">Glove_44g38</name>
</gene>
<dbReference type="PANTHER" id="PTHR47718">
    <property type="entry name" value="OS01G0519700 PROTEIN"/>
    <property type="match status" value="1"/>
</dbReference>
<dbReference type="Proteomes" id="UP000266861">
    <property type="component" value="Unassembled WGS sequence"/>
</dbReference>
<reference evidence="2 3" key="1">
    <citation type="submission" date="2018-08" db="EMBL/GenBank/DDBJ databases">
        <title>Genome and evolution of the arbuscular mycorrhizal fungus Diversispora epigaea (formerly Glomus versiforme) and its bacterial endosymbionts.</title>
        <authorList>
            <person name="Sun X."/>
            <person name="Fei Z."/>
            <person name="Harrison M."/>
        </authorList>
    </citation>
    <scope>NUCLEOTIDE SEQUENCE [LARGE SCALE GENOMIC DNA]</scope>
    <source>
        <strain evidence="2 3">IT104</strain>
    </source>
</reference>
<evidence type="ECO:0000313" key="2">
    <source>
        <dbReference type="EMBL" id="RHZ86813.1"/>
    </source>
</evidence>
<organism evidence="2 3">
    <name type="scientific">Diversispora epigaea</name>
    <dbReference type="NCBI Taxonomy" id="1348612"/>
    <lineage>
        <taxon>Eukaryota</taxon>
        <taxon>Fungi</taxon>
        <taxon>Fungi incertae sedis</taxon>
        <taxon>Mucoromycota</taxon>
        <taxon>Glomeromycotina</taxon>
        <taxon>Glomeromycetes</taxon>
        <taxon>Diversisporales</taxon>
        <taxon>Diversisporaceae</taxon>
        <taxon>Diversispora</taxon>
    </lineage>
</organism>
<feature type="domain" description="MULE transposase" evidence="1">
    <location>
        <begin position="61"/>
        <end position="111"/>
    </location>
</feature>
<keyword evidence="3" id="KW-1185">Reference proteome</keyword>
<protein>
    <recommendedName>
        <fullName evidence="1">MULE transposase domain-containing protein</fullName>
    </recommendedName>
</protein>
<proteinExistence type="predicted"/>
<sequence>MTNTDGPARKRSNLLKQLLAKKSEELGWEVFWEINNETKSLDKVFWMSPEQVQLWMTYHDVILNDNTHKTNHFNMPLSLFIVVNNHFCSRLVAQALVNNETKETYEWLLTSTFQYGDMGCVHIRIGFGLDWLRLHESCSHKMDWIR</sequence>
<dbReference type="STRING" id="1348612.A0A397JPH6"/>
<name>A0A397JPH6_9GLOM</name>
<dbReference type="EMBL" id="PQFF01000042">
    <property type="protein sequence ID" value="RHZ86813.1"/>
    <property type="molecule type" value="Genomic_DNA"/>
</dbReference>
<evidence type="ECO:0000313" key="3">
    <source>
        <dbReference type="Proteomes" id="UP000266861"/>
    </source>
</evidence>
<evidence type="ECO:0000259" key="1">
    <source>
        <dbReference type="Pfam" id="PF10551"/>
    </source>
</evidence>